<evidence type="ECO:0000313" key="3">
    <source>
        <dbReference type="Proteomes" id="UP000000262"/>
    </source>
</evidence>
<dbReference type="KEGG" id="iho:Igni_0318"/>
<dbReference type="Proteomes" id="UP000000262">
    <property type="component" value="Chromosome"/>
</dbReference>
<dbReference type="SMART" id="SM00478">
    <property type="entry name" value="ENDO3c"/>
    <property type="match status" value="1"/>
</dbReference>
<protein>
    <submittedName>
        <fullName evidence="2">HhH-GPD family protein</fullName>
    </submittedName>
</protein>
<dbReference type="eggNOG" id="arCOG00464">
    <property type="taxonomic scope" value="Archaea"/>
</dbReference>
<evidence type="ECO:0000313" key="2">
    <source>
        <dbReference type="EMBL" id="ABU81501.1"/>
    </source>
</evidence>
<keyword evidence="3" id="KW-1185">Reference proteome</keyword>
<dbReference type="OrthoDB" id="14922at2157"/>
<dbReference type="GeneID" id="5563139"/>
<name>A8A999_IGNH4</name>
<dbReference type="Gene3D" id="1.10.340.30">
    <property type="entry name" value="Hypothetical protein, domain 2"/>
    <property type="match status" value="1"/>
</dbReference>
<dbReference type="HOGENOM" id="CLU_932618_0_0_2"/>
<accession>A8A999</accession>
<dbReference type="EMBL" id="CP000816">
    <property type="protein sequence ID" value="ABU81501.1"/>
    <property type="molecule type" value="Genomic_DNA"/>
</dbReference>
<dbReference type="PhylomeDB" id="A8A999"/>
<dbReference type="InterPro" id="IPR003265">
    <property type="entry name" value="HhH-GPD_domain"/>
</dbReference>
<dbReference type="InterPro" id="IPR011257">
    <property type="entry name" value="DNA_glycosylase"/>
</dbReference>
<proteinExistence type="predicted"/>
<feature type="domain" description="HhH-GPD" evidence="1">
    <location>
        <begin position="95"/>
        <end position="235"/>
    </location>
</feature>
<dbReference type="AlphaFoldDB" id="A8A999"/>
<sequence length="267" mass="30216">MRYPKESLALYAFSWQFDGRCGYGELDGRPFKFCPPDELHGDPEVASKALGLHEDLDELYEALKGDPLLGCVAERYWGLRPRALGIWEAAVVGIAQQNASFKQAWSSLYKLHIIASKRINVFGKEYLRFPRPEEVDERALKAAGFGYRAKFVTALKEALRERPLTCSNVDSLKGVKGVGDYTLGLVKLFACRDYSAPVLDRWLKAVYEEAYGGLERYYEFGKWKGLVSLLTTVALDAVPLTRALERVRRGEVCPSEEPSPLTLWKYF</sequence>
<dbReference type="GO" id="GO:0003824">
    <property type="term" value="F:catalytic activity"/>
    <property type="evidence" value="ECO:0007669"/>
    <property type="project" value="InterPro"/>
</dbReference>
<dbReference type="STRING" id="453591.Igni_0318"/>
<dbReference type="RefSeq" id="WP_011998353.1">
    <property type="nucleotide sequence ID" value="NC_009776.1"/>
</dbReference>
<dbReference type="SUPFAM" id="SSF48150">
    <property type="entry name" value="DNA-glycosylase"/>
    <property type="match status" value="1"/>
</dbReference>
<dbReference type="GO" id="GO:0006284">
    <property type="term" value="P:base-excision repair"/>
    <property type="evidence" value="ECO:0007669"/>
    <property type="project" value="InterPro"/>
</dbReference>
<reference evidence="2 3" key="1">
    <citation type="journal article" date="2008" name="Genome Biol.">
        <title>A genomic analysis of the archaeal system Ignicoccus hospitalis-Nanoarchaeum equitans.</title>
        <authorList>
            <person name="Podar M."/>
            <person name="Anderson I."/>
            <person name="Makarova K.S."/>
            <person name="Elkins J.G."/>
            <person name="Ivanova N."/>
            <person name="Wall M.A."/>
            <person name="Lykidis A."/>
            <person name="Mavromatis K."/>
            <person name="Sun H."/>
            <person name="Hudson M.E."/>
            <person name="Chen W."/>
            <person name="Deciu C."/>
            <person name="Hutchison D."/>
            <person name="Eads J.R."/>
            <person name="Anderson A."/>
            <person name="Fernandes F."/>
            <person name="Szeto E."/>
            <person name="Lapidus A."/>
            <person name="Kyrpides N.C."/>
            <person name="Saier M.H.Jr."/>
            <person name="Richardson P.M."/>
            <person name="Rachel R."/>
            <person name="Huber H."/>
            <person name="Eisen J.A."/>
            <person name="Koonin E.V."/>
            <person name="Keller M."/>
            <person name="Stetter K.O."/>
        </authorList>
    </citation>
    <scope>NUCLEOTIDE SEQUENCE [LARGE SCALE GENOMIC DNA]</scope>
    <source>
        <strain evidence="3">KIN4/I / DSM 18386 / JCM 14125</strain>
    </source>
</reference>
<evidence type="ECO:0000259" key="1">
    <source>
        <dbReference type="SMART" id="SM00478"/>
    </source>
</evidence>
<gene>
    <name evidence="2" type="ordered locus">Igni_0318</name>
</gene>
<organism evidence="2 3">
    <name type="scientific">Ignicoccus hospitalis (strain KIN4/I / DSM 18386 / JCM 14125)</name>
    <dbReference type="NCBI Taxonomy" id="453591"/>
    <lineage>
        <taxon>Archaea</taxon>
        <taxon>Thermoproteota</taxon>
        <taxon>Thermoprotei</taxon>
        <taxon>Desulfurococcales</taxon>
        <taxon>Desulfurococcaceae</taxon>
        <taxon>Ignicoccus</taxon>
    </lineage>
</organism>